<keyword evidence="7" id="KW-0862">Zinc</keyword>
<proteinExistence type="inferred from homology"/>
<dbReference type="EMBL" id="BEZZ01001698">
    <property type="protein sequence ID" value="GCC20197.1"/>
    <property type="molecule type" value="Genomic_DNA"/>
</dbReference>
<evidence type="ECO:0000259" key="11">
    <source>
        <dbReference type="PROSITE" id="PS50234"/>
    </source>
</evidence>
<evidence type="ECO:0000313" key="13">
    <source>
        <dbReference type="Proteomes" id="UP000287033"/>
    </source>
</evidence>
<dbReference type="SMART" id="SM00327">
    <property type="entry name" value="VWA"/>
    <property type="match status" value="1"/>
</dbReference>
<keyword evidence="3" id="KW-0645">Protease</keyword>
<dbReference type="PANTHER" id="PTHR10579">
    <property type="entry name" value="CALCIUM-ACTIVATED CHLORIDE CHANNEL REGULATOR"/>
    <property type="match status" value="1"/>
</dbReference>
<evidence type="ECO:0000313" key="12">
    <source>
        <dbReference type="EMBL" id="GCC20197.1"/>
    </source>
</evidence>
<dbReference type="Pfam" id="PF08434">
    <property type="entry name" value="CLCA"/>
    <property type="match status" value="1"/>
</dbReference>
<organism evidence="12 13">
    <name type="scientific">Chiloscyllium punctatum</name>
    <name type="common">Brownbanded bambooshark</name>
    <name type="synonym">Hemiscyllium punctatum</name>
    <dbReference type="NCBI Taxonomy" id="137246"/>
    <lineage>
        <taxon>Eukaryota</taxon>
        <taxon>Metazoa</taxon>
        <taxon>Chordata</taxon>
        <taxon>Craniata</taxon>
        <taxon>Vertebrata</taxon>
        <taxon>Chondrichthyes</taxon>
        <taxon>Elasmobranchii</taxon>
        <taxon>Galeomorphii</taxon>
        <taxon>Galeoidea</taxon>
        <taxon>Orectolobiformes</taxon>
        <taxon>Hemiscylliidae</taxon>
        <taxon>Chiloscyllium</taxon>
    </lineage>
</organism>
<name>A0A401RPU5_CHIPU</name>
<dbReference type="GO" id="GO:0005886">
    <property type="term" value="C:plasma membrane"/>
    <property type="evidence" value="ECO:0007669"/>
    <property type="project" value="TreeGrafter"/>
</dbReference>
<dbReference type="InterPro" id="IPR002035">
    <property type="entry name" value="VWF_A"/>
</dbReference>
<dbReference type="Gene3D" id="3.40.50.410">
    <property type="entry name" value="von Willebrand factor, type A domain"/>
    <property type="match status" value="1"/>
</dbReference>
<keyword evidence="6" id="KW-0378">Hydrolase</keyword>
<keyword evidence="4" id="KW-0479">Metal-binding</keyword>
<reference evidence="12 13" key="1">
    <citation type="journal article" date="2018" name="Nat. Ecol. Evol.">
        <title>Shark genomes provide insights into elasmobranch evolution and the origin of vertebrates.</title>
        <authorList>
            <person name="Hara Y"/>
            <person name="Yamaguchi K"/>
            <person name="Onimaru K"/>
            <person name="Kadota M"/>
            <person name="Koyanagi M"/>
            <person name="Keeley SD"/>
            <person name="Tatsumi K"/>
            <person name="Tanaka K"/>
            <person name="Motone F"/>
            <person name="Kageyama Y"/>
            <person name="Nozu R"/>
            <person name="Adachi N"/>
            <person name="Nishimura O"/>
            <person name="Nakagawa R"/>
            <person name="Tanegashima C"/>
            <person name="Kiyatake I"/>
            <person name="Matsumoto R"/>
            <person name="Murakumo K"/>
            <person name="Nishida K"/>
            <person name="Terakita A"/>
            <person name="Kuratani S"/>
            <person name="Sato K"/>
            <person name="Hyodo S Kuraku.S."/>
        </authorList>
    </citation>
    <scope>NUCLEOTIDE SEQUENCE [LARGE SCALE GENOMIC DNA]</scope>
</reference>
<evidence type="ECO:0000256" key="9">
    <source>
        <dbReference type="ARBA" id="ARBA00023180"/>
    </source>
</evidence>
<dbReference type="NCBIfam" id="TIGR00868">
    <property type="entry name" value="hCaCC"/>
    <property type="match status" value="1"/>
</dbReference>
<evidence type="ECO:0000256" key="4">
    <source>
        <dbReference type="ARBA" id="ARBA00022723"/>
    </source>
</evidence>
<accession>A0A401RPU5</accession>
<dbReference type="OMA" id="EHFEFKP"/>
<keyword evidence="8" id="KW-0482">Metalloprotease</keyword>
<keyword evidence="5" id="KW-0732">Signal</keyword>
<evidence type="ECO:0000256" key="5">
    <source>
        <dbReference type="ARBA" id="ARBA00022729"/>
    </source>
</evidence>
<sequence>MEALTPECTGIKLENNGYRDIVIAINPKVQHNEQLIQNIQEMVTAASSYLHQATKERVYFADVKILLPITWPVGSHTVRRRTTESYEKADVIIEEPYRKYGDEPYTLQYGGCGEKGRYIHFTPNFILDSRLVSVYGPKDRVFVHEWAHLQWGVFDEYNERVPFYLFNGTSEATRCSKEIRGRAAEHKNGSFSACETDPKSGLPKRDCKFHPDINQIVSSSIMFIQALSSVTEFCDDKTHNPDAPNMQNKMCNFRSTWDVISKSEDFRNNPSPYSGSVIPTFTLLQAKHRVVCLVLDVSGSMDSENRINRLRQAAEIFLLQIIEAKSQVGIVTFNSAATIQSHLKVIDNEGVRNQLVQLLPTTANGGTNICAGVQTGFQVLGDDDGATNGGEIVLLTDGEDSGISSCFSEVERSGAVIHTIALGPDAAAELEQMSTLTGGRQFAATDKVDATGLSDAFSSIVSGNGDIGQQSIQLENSGTKVEEDSWLNGTVFIDKTVGNDTFFVITWEKQAPNIFVYDPSGKIYNSNDFKIDSTTHTARLNIPGTAQTGHWNYGIRNSGIGQVITISVTSRAADEKAPPVTVHVYISEKDLDGHRTIYAQVSQGFSPVLFANVTVIIERPTGPTIEQQLCDNGLNADIVKNDGIYTKYFSKYSGYGRYNFKVRVQGEEGKTKTAIRTGGYSFYIPGYTENGIIQTNPPKPSINVADLEADIGDFNRVKSGGAISVAEGTLNVDIPPCKITDLQAALAQNKVVLEWTAPGEDYDEGAGNCC</sequence>
<feature type="domain" description="VWFA" evidence="11">
    <location>
        <begin position="290"/>
        <end position="460"/>
    </location>
</feature>
<dbReference type="OrthoDB" id="687730at2759"/>
<dbReference type="Pfam" id="PF13519">
    <property type="entry name" value="VWA_2"/>
    <property type="match status" value="1"/>
</dbReference>
<comment type="caution">
    <text evidence="12">The sequence shown here is derived from an EMBL/GenBank/DDBJ whole genome shotgun (WGS) entry which is preliminary data.</text>
</comment>
<keyword evidence="2" id="KW-0813">Transport</keyword>
<gene>
    <name evidence="12" type="ORF">chiPu_0018801</name>
</gene>
<dbReference type="SUPFAM" id="SSF53300">
    <property type="entry name" value="vWA-like"/>
    <property type="match status" value="1"/>
</dbReference>
<evidence type="ECO:0000256" key="6">
    <source>
        <dbReference type="ARBA" id="ARBA00022801"/>
    </source>
</evidence>
<dbReference type="InterPro" id="IPR051266">
    <property type="entry name" value="CLCR"/>
</dbReference>
<evidence type="ECO:0000256" key="7">
    <source>
        <dbReference type="ARBA" id="ARBA00022833"/>
    </source>
</evidence>
<dbReference type="FunFam" id="3.40.50.410:FF:000034">
    <property type="entry name" value="calcium-activated chloride channel regulator 1"/>
    <property type="match status" value="1"/>
</dbReference>
<keyword evidence="10" id="KW-0868">Chloride</keyword>
<dbReference type="STRING" id="137246.A0A401RPU5"/>
<dbReference type="GO" id="GO:0006508">
    <property type="term" value="P:proteolysis"/>
    <property type="evidence" value="ECO:0007669"/>
    <property type="project" value="UniProtKB-KW"/>
</dbReference>
<evidence type="ECO:0000256" key="10">
    <source>
        <dbReference type="ARBA" id="ARBA00023214"/>
    </source>
</evidence>
<comment type="similarity">
    <text evidence="1">Belongs to the CLCR family.</text>
</comment>
<dbReference type="GO" id="GO:0046872">
    <property type="term" value="F:metal ion binding"/>
    <property type="evidence" value="ECO:0007669"/>
    <property type="project" value="UniProtKB-KW"/>
</dbReference>
<evidence type="ECO:0000256" key="2">
    <source>
        <dbReference type="ARBA" id="ARBA00022448"/>
    </source>
</evidence>
<evidence type="ECO:0000256" key="1">
    <source>
        <dbReference type="ARBA" id="ARBA00006398"/>
    </source>
</evidence>
<evidence type="ECO:0000256" key="3">
    <source>
        <dbReference type="ARBA" id="ARBA00022670"/>
    </source>
</evidence>
<dbReference type="InterPro" id="IPR013642">
    <property type="entry name" value="CLCA_N"/>
</dbReference>
<dbReference type="Proteomes" id="UP000287033">
    <property type="component" value="Unassembled WGS sequence"/>
</dbReference>
<protein>
    <recommendedName>
        <fullName evidence="11">VWFA domain-containing protein</fullName>
    </recommendedName>
</protein>
<dbReference type="CDD" id="cd00198">
    <property type="entry name" value="vWFA"/>
    <property type="match status" value="1"/>
</dbReference>
<evidence type="ECO:0000256" key="8">
    <source>
        <dbReference type="ARBA" id="ARBA00023049"/>
    </source>
</evidence>
<dbReference type="GO" id="GO:0008237">
    <property type="term" value="F:metallopeptidase activity"/>
    <property type="evidence" value="ECO:0007669"/>
    <property type="project" value="UniProtKB-KW"/>
</dbReference>
<dbReference type="InterPro" id="IPR004727">
    <property type="entry name" value="CLCA_chordata"/>
</dbReference>
<dbReference type="InterPro" id="IPR036465">
    <property type="entry name" value="vWFA_dom_sf"/>
</dbReference>
<dbReference type="AlphaFoldDB" id="A0A401RPU5"/>
<keyword evidence="9" id="KW-0325">Glycoprotein</keyword>
<dbReference type="PANTHER" id="PTHR10579:SF172">
    <property type="entry name" value="CALCIUM-ACTIVATED CHLORIDE CHANNEL REGULATOR 4 PRECURSOR-RELATED"/>
    <property type="match status" value="1"/>
</dbReference>
<dbReference type="NCBIfam" id="NF041940">
    <property type="entry name" value="choice_anch_X"/>
    <property type="match status" value="1"/>
</dbReference>
<keyword evidence="13" id="KW-1185">Reference proteome</keyword>
<dbReference type="GO" id="GO:0005229">
    <property type="term" value="F:intracellularly calcium-gated chloride channel activity"/>
    <property type="evidence" value="ECO:0007669"/>
    <property type="project" value="InterPro"/>
</dbReference>
<dbReference type="PROSITE" id="PS50234">
    <property type="entry name" value="VWFA"/>
    <property type="match status" value="1"/>
</dbReference>